<evidence type="ECO:0000256" key="6">
    <source>
        <dbReference type="ARBA" id="ARBA00023157"/>
    </source>
</evidence>
<feature type="domain" description="Sushi" evidence="10">
    <location>
        <begin position="151"/>
        <end position="210"/>
    </location>
</feature>
<keyword evidence="5" id="KW-0677">Repeat</keyword>
<dbReference type="SUPFAM" id="SSF57535">
    <property type="entry name" value="Complement control module/SCR domain"/>
    <property type="match status" value="10"/>
</dbReference>
<feature type="domain" description="Sushi" evidence="10">
    <location>
        <begin position="334"/>
        <end position="391"/>
    </location>
</feature>
<feature type="domain" description="Sushi" evidence="10">
    <location>
        <begin position="272"/>
        <end position="329"/>
    </location>
</feature>
<feature type="disulfide bond" evidence="8">
    <location>
        <begin position="396"/>
        <end position="439"/>
    </location>
</feature>
<feature type="disulfide bond" evidence="8">
    <location>
        <begin position="526"/>
        <end position="569"/>
    </location>
</feature>
<evidence type="ECO:0000256" key="8">
    <source>
        <dbReference type="PROSITE-ProRule" id="PRU00302"/>
    </source>
</evidence>
<accession>F6WU37</accession>
<keyword evidence="6 8" id="KW-1015">Disulfide bond</keyword>
<dbReference type="PANTHER" id="PTHR45785:SF3">
    <property type="entry name" value="COAGULATION FACTOR XIII B CHAIN"/>
    <property type="match status" value="1"/>
</dbReference>
<evidence type="ECO:0000256" key="7">
    <source>
        <dbReference type="ARBA" id="ARBA00023180"/>
    </source>
</evidence>
<dbReference type="PROSITE" id="PS50923">
    <property type="entry name" value="SUSHI"/>
    <property type="match status" value="7"/>
</dbReference>
<dbReference type="OrthoDB" id="9984531at2759"/>
<dbReference type="FunFam" id="2.10.70.10:FF:000060">
    <property type="entry name" value="Complement inhibitory factor H"/>
    <property type="match status" value="1"/>
</dbReference>
<reference evidence="11" key="3">
    <citation type="submission" date="2025-09" db="UniProtKB">
        <authorList>
            <consortium name="Ensembl"/>
        </authorList>
    </citation>
    <scope>IDENTIFICATION</scope>
</reference>
<dbReference type="HOGENOM" id="CLU_020107_6_0_1"/>
<dbReference type="FunCoup" id="F6WU37">
    <property type="interactions" value="14"/>
</dbReference>
<comment type="subcellular location">
    <subcellularLocation>
        <location evidence="1">Secreted</location>
    </subcellularLocation>
</comment>
<evidence type="ECO:0000256" key="9">
    <source>
        <dbReference type="SAM" id="SignalP"/>
    </source>
</evidence>
<gene>
    <name evidence="11" type="primary">F13B</name>
</gene>
<dbReference type="PANTHER" id="PTHR45785">
    <property type="entry name" value="COMPLEMENT FACTOR H-RELATED"/>
    <property type="match status" value="1"/>
</dbReference>
<protein>
    <submittedName>
        <fullName evidence="11">Coagulation factor XIII B chain</fullName>
    </submittedName>
</protein>
<dbReference type="FunFam" id="2.10.70.10:FF:000026">
    <property type="entry name" value="Complement inhibitory factor H"/>
    <property type="match status" value="1"/>
</dbReference>
<dbReference type="AlphaFoldDB" id="F6WU37"/>
<evidence type="ECO:0000259" key="10">
    <source>
        <dbReference type="PROSITE" id="PS50923"/>
    </source>
</evidence>
<dbReference type="InterPro" id="IPR000436">
    <property type="entry name" value="Sushi_SCR_CCP_dom"/>
</dbReference>
<dbReference type="Proteomes" id="UP000002280">
    <property type="component" value="Chromosome 2"/>
</dbReference>
<evidence type="ECO:0000256" key="4">
    <source>
        <dbReference type="ARBA" id="ARBA00022729"/>
    </source>
</evidence>
<name>F6WU37_MONDO</name>
<dbReference type="GO" id="GO:0072378">
    <property type="term" value="P:blood coagulation, fibrin clot formation"/>
    <property type="evidence" value="ECO:0007669"/>
    <property type="project" value="Ensembl"/>
</dbReference>
<evidence type="ECO:0000256" key="5">
    <source>
        <dbReference type="ARBA" id="ARBA00022737"/>
    </source>
</evidence>
<dbReference type="Gene3D" id="2.10.70.10">
    <property type="entry name" value="Complement Module, domain 1"/>
    <property type="match status" value="10"/>
</dbReference>
<proteinExistence type="predicted"/>
<dbReference type="GO" id="GO:0005576">
    <property type="term" value="C:extracellular region"/>
    <property type="evidence" value="ECO:0007669"/>
    <property type="project" value="UniProtKB-SubCell"/>
</dbReference>
<dbReference type="GO" id="GO:0007596">
    <property type="term" value="P:blood coagulation"/>
    <property type="evidence" value="ECO:0000318"/>
    <property type="project" value="GO_Central"/>
</dbReference>
<feature type="signal peptide" evidence="9">
    <location>
        <begin position="1"/>
        <end position="22"/>
    </location>
</feature>
<feature type="domain" description="Sushi" evidence="10">
    <location>
        <begin position="524"/>
        <end position="582"/>
    </location>
</feature>
<keyword evidence="3 8" id="KW-0768">Sushi</keyword>
<evidence type="ECO:0000256" key="1">
    <source>
        <dbReference type="ARBA" id="ARBA00004613"/>
    </source>
</evidence>
<evidence type="ECO:0000256" key="2">
    <source>
        <dbReference type="ARBA" id="ARBA00022525"/>
    </source>
</evidence>
<feature type="chain" id="PRO_5003345575" evidence="9">
    <location>
        <begin position="23"/>
        <end position="662"/>
    </location>
</feature>
<sequence length="662" mass="76134">MRLKGVAFTMILLFSGQLFAEGKSCAMPNVEHGRIAQYYYTFKNHYFPMNLDKKLSFFCLAGYTSKTGKQEDITTCTSEGWSPKPECFKKCNKPDLNNGFFSDQKILYKIQETLHYRCDSGYKTTGGKDEEMLQCLANGWSSEPNCNKELEICLAPELYHGNYSTSQKMFRVKEKLHYTCDNGYLTTGGKRSEEAECHPYGWSFTPKCTRLTCSPLRAIENGYFNPTKKTYEEGDVVQFSCLENYYLSGSDLIQCYNFGWYPEPPLCEERRNRCPPPPLPPNAKIKTHPNTFRHGEIIHIECELNFELEGSEEIHCEHGKWTPPPNCIEIKEKIACEEPPMIMNGSANFHSKIYYNGDKVTYTCENGYHIKGSDEIICKKGKWTSPPKCMENNENCKTPPEIEHGTIVDELLPSYVTGSSVEYRCNIYYLLSGSPKTLCVQGKWSTPPICLEPCTVNVGYMHNNNIEMKWNFEGERYFLHGDNIDFICKQGYDLSSSTRPSELIVQCNRGQLKYPTCIRKEPEGKCGSPPVIRNGNAIGSPQKSYENGSSIEYQCLDYHFLQGSKTAHCLQGQWTTPPMCLEPCTLSSTEMENNNLHLKWSFDNRPYFFHGEYIEFLCKRNSFLAASFTEFDLRVQCHRGQLKYPQCIERSRTQYYEQPLRI</sequence>
<evidence type="ECO:0000256" key="3">
    <source>
        <dbReference type="ARBA" id="ARBA00022659"/>
    </source>
</evidence>
<dbReference type="Bgee" id="ENSMODG00000012635">
    <property type="expression patterns" value="Expressed in liver and 10 other cell types or tissues"/>
</dbReference>
<reference evidence="11" key="2">
    <citation type="submission" date="2025-08" db="UniProtKB">
        <authorList>
            <consortium name="Ensembl"/>
        </authorList>
    </citation>
    <scope>IDENTIFICATION</scope>
</reference>
<dbReference type="STRING" id="13616.ENSMODP00000015808"/>
<dbReference type="SMART" id="SM00032">
    <property type="entry name" value="CCP"/>
    <property type="match status" value="8"/>
</dbReference>
<dbReference type="KEGG" id="mdo:100026534"/>
<feature type="domain" description="Sushi" evidence="10">
    <location>
        <begin position="89"/>
        <end position="148"/>
    </location>
</feature>
<reference evidence="11 12" key="1">
    <citation type="journal article" date="2007" name="Nature">
        <title>Genome of the marsupial Monodelphis domestica reveals innovation in non-coding sequences.</title>
        <authorList>
            <person name="Mikkelsen T.S."/>
            <person name="Wakefield M.J."/>
            <person name="Aken B."/>
            <person name="Amemiya C.T."/>
            <person name="Chang J.L."/>
            <person name="Duke S."/>
            <person name="Garber M."/>
            <person name="Gentles A.J."/>
            <person name="Goodstadt L."/>
            <person name="Heger A."/>
            <person name="Jurka J."/>
            <person name="Kamal M."/>
            <person name="Mauceli E."/>
            <person name="Searle S.M."/>
            <person name="Sharpe T."/>
            <person name="Baker M.L."/>
            <person name="Batzer M.A."/>
            <person name="Benos P.V."/>
            <person name="Belov K."/>
            <person name="Clamp M."/>
            <person name="Cook A."/>
            <person name="Cuff J."/>
            <person name="Das R."/>
            <person name="Davidow L."/>
            <person name="Deakin J.E."/>
            <person name="Fazzari M.J."/>
            <person name="Glass J.L."/>
            <person name="Grabherr M."/>
            <person name="Greally J.M."/>
            <person name="Gu W."/>
            <person name="Hore T.A."/>
            <person name="Huttley G.A."/>
            <person name="Kleber M."/>
            <person name="Jirtle R.L."/>
            <person name="Koina E."/>
            <person name="Lee J.T."/>
            <person name="Mahony S."/>
            <person name="Marra M.A."/>
            <person name="Miller R.D."/>
            <person name="Nicholls R.D."/>
            <person name="Oda M."/>
            <person name="Papenfuss A.T."/>
            <person name="Parra Z.E."/>
            <person name="Pollock D.D."/>
            <person name="Ray D.A."/>
            <person name="Schein J.E."/>
            <person name="Speed T.P."/>
            <person name="Thompson K."/>
            <person name="VandeBerg J.L."/>
            <person name="Wade C.M."/>
            <person name="Walker J.A."/>
            <person name="Waters P.D."/>
            <person name="Webber C."/>
            <person name="Weidman J.R."/>
            <person name="Xie X."/>
            <person name="Zody M.C."/>
            <person name="Baldwin J."/>
            <person name="Abdouelleil A."/>
            <person name="Abdulkadir J."/>
            <person name="Abebe A."/>
            <person name="Abera B."/>
            <person name="Abreu J."/>
            <person name="Acer S.C."/>
            <person name="Aftuck L."/>
            <person name="Alexander A."/>
            <person name="An P."/>
            <person name="Anderson E."/>
            <person name="Anderson S."/>
            <person name="Arachi H."/>
            <person name="Azer M."/>
            <person name="Bachantsang P."/>
            <person name="Barry A."/>
            <person name="Bayul T."/>
            <person name="Berlin A."/>
            <person name="Bessette D."/>
            <person name="Bloom T."/>
            <person name="Bloom T."/>
            <person name="Boguslavskiy L."/>
            <person name="Bonnet C."/>
            <person name="Boukhgalter B."/>
            <person name="Bourzgui I."/>
            <person name="Brown A."/>
            <person name="Cahill P."/>
            <person name="Channer S."/>
            <person name="Cheshatsang Y."/>
            <person name="Chuda L."/>
            <person name="Citroen M."/>
            <person name="Collymore A."/>
            <person name="Cooke P."/>
            <person name="Costello M."/>
            <person name="D'Aco K."/>
            <person name="Daza R."/>
            <person name="De Haan G."/>
            <person name="DeGray S."/>
            <person name="DeMaso C."/>
            <person name="Dhargay N."/>
            <person name="Dooley K."/>
            <person name="Dooley E."/>
            <person name="Doricent M."/>
            <person name="Dorje P."/>
            <person name="Dorjee K."/>
            <person name="Dupes A."/>
            <person name="Elong R."/>
            <person name="Falk J."/>
            <person name="Farina A."/>
            <person name="Faro S."/>
            <person name="Ferguson D."/>
            <person name="Fisher S."/>
            <person name="Foley C.D."/>
            <person name="Franke A."/>
            <person name="Friedrich D."/>
            <person name="Gadbois L."/>
            <person name="Gearin G."/>
            <person name="Gearin C.R."/>
            <person name="Giannoukos G."/>
            <person name="Goode T."/>
            <person name="Graham J."/>
            <person name="Grandbois E."/>
            <person name="Grewal S."/>
            <person name="Gyaltsen K."/>
            <person name="Hafez N."/>
            <person name="Hagos B."/>
            <person name="Hall J."/>
            <person name="Henson C."/>
            <person name="Hollinger A."/>
            <person name="Honan T."/>
            <person name="Huard M.D."/>
            <person name="Hughes L."/>
            <person name="Hurhula B."/>
            <person name="Husby M.E."/>
            <person name="Kamat A."/>
            <person name="Kanga B."/>
            <person name="Kashin S."/>
            <person name="Khazanovich D."/>
            <person name="Kisner P."/>
            <person name="Lance K."/>
            <person name="Lara M."/>
            <person name="Lee W."/>
            <person name="Lennon N."/>
            <person name="Letendre F."/>
            <person name="LeVine R."/>
            <person name="Lipovsky A."/>
            <person name="Liu X."/>
            <person name="Liu J."/>
            <person name="Liu S."/>
            <person name="Lokyitsang T."/>
            <person name="Lokyitsang Y."/>
            <person name="Lubonja R."/>
            <person name="Lui A."/>
            <person name="MacDonald P."/>
            <person name="Magnisalis V."/>
            <person name="Maru K."/>
            <person name="Matthews C."/>
            <person name="McCusker W."/>
            <person name="McDonough S."/>
            <person name="Mehta T."/>
            <person name="Meldrim J."/>
            <person name="Meneus L."/>
            <person name="Mihai O."/>
            <person name="Mihalev A."/>
            <person name="Mihova T."/>
            <person name="Mittelman R."/>
            <person name="Mlenga V."/>
            <person name="Montmayeur A."/>
            <person name="Mulrain L."/>
            <person name="Navidi A."/>
            <person name="Naylor J."/>
            <person name="Negash T."/>
            <person name="Nguyen T."/>
            <person name="Nguyen N."/>
            <person name="Nicol R."/>
            <person name="Norbu C."/>
            <person name="Norbu N."/>
            <person name="Novod N."/>
            <person name="O'Neill B."/>
            <person name="Osman S."/>
            <person name="Markiewicz E."/>
            <person name="Oyono O.L."/>
            <person name="Patti C."/>
            <person name="Phunkhang P."/>
            <person name="Pierre F."/>
            <person name="Priest M."/>
            <person name="Raghuraman S."/>
            <person name="Rege F."/>
            <person name="Reyes R."/>
            <person name="Rise C."/>
            <person name="Rogov P."/>
            <person name="Ross K."/>
            <person name="Ryan E."/>
            <person name="Settipalli S."/>
            <person name="Shea T."/>
            <person name="Sherpa N."/>
            <person name="Shi L."/>
            <person name="Shih D."/>
            <person name="Sparrow T."/>
            <person name="Spaulding J."/>
            <person name="Stalker J."/>
            <person name="Stange-Thomann N."/>
            <person name="Stavropoulos S."/>
            <person name="Stone C."/>
            <person name="Strader C."/>
            <person name="Tesfaye S."/>
            <person name="Thomson T."/>
            <person name="Thoulutsang Y."/>
            <person name="Thoulutsang D."/>
            <person name="Topham K."/>
            <person name="Topping I."/>
            <person name="Tsamla T."/>
            <person name="Vassiliev H."/>
            <person name="Vo A."/>
            <person name="Wangchuk T."/>
            <person name="Wangdi T."/>
            <person name="Weiand M."/>
            <person name="Wilkinson J."/>
            <person name="Wilson A."/>
            <person name="Yadav S."/>
            <person name="Young G."/>
            <person name="Yu Q."/>
            <person name="Zembek L."/>
            <person name="Zhong D."/>
            <person name="Zimmer A."/>
            <person name="Zwirko Z."/>
            <person name="Jaffe D.B."/>
            <person name="Alvarez P."/>
            <person name="Brockman W."/>
            <person name="Butler J."/>
            <person name="Chin C."/>
            <person name="Gnerre S."/>
            <person name="MacCallum I."/>
            <person name="Graves J.A."/>
            <person name="Ponting C.P."/>
            <person name="Breen M."/>
            <person name="Samollow P.B."/>
            <person name="Lander E.S."/>
            <person name="Lindblad-Toh K."/>
        </authorList>
    </citation>
    <scope>NUCLEOTIDE SEQUENCE [LARGE SCALE GENOMIC DNA]</scope>
</reference>
<dbReference type="InterPro" id="IPR051503">
    <property type="entry name" value="ComplSys_Reg/VirEntry_Med"/>
</dbReference>
<dbReference type="InterPro" id="IPR035976">
    <property type="entry name" value="Sushi/SCR/CCP_sf"/>
</dbReference>
<dbReference type="Pfam" id="PF00084">
    <property type="entry name" value="Sushi"/>
    <property type="match status" value="8"/>
</dbReference>
<keyword evidence="7" id="KW-0325">Glycoprotein</keyword>
<dbReference type="OMA" id="YTFKSFY"/>
<dbReference type="CDD" id="cd00033">
    <property type="entry name" value="CCP"/>
    <property type="match status" value="7"/>
</dbReference>
<feature type="domain" description="Sushi" evidence="10">
    <location>
        <begin position="211"/>
        <end position="269"/>
    </location>
</feature>
<evidence type="ECO:0000313" key="12">
    <source>
        <dbReference type="Proteomes" id="UP000002280"/>
    </source>
</evidence>
<feature type="domain" description="Sushi" evidence="10">
    <location>
        <begin position="394"/>
        <end position="452"/>
    </location>
</feature>
<comment type="caution">
    <text evidence="8">Lacks conserved residue(s) required for the propagation of feature annotation.</text>
</comment>
<organism evidence="11 12">
    <name type="scientific">Monodelphis domestica</name>
    <name type="common">Gray short-tailed opossum</name>
    <dbReference type="NCBI Taxonomy" id="13616"/>
    <lineage>
        <taxon>Eukaryota</taxon>
        <taxon>Metazoa</taxon>
        <taxon>Chordata</taxon>
        <taxon>Craniata</taxon>
        <taxon>Vertebrata</taxon>
        <taxon>Euteleostomi</taxon>
        <taxon>Mammalia</taxon>
        <taxon>Metatheria</taxon>
        <taxon>Didelphimorphia</taxon>
        <taxon>Didelphidae</taxon>
        <taxon>Monodelphis</taxon>
    </lineage>
</organism>
<keyword evidence="4 9" id="KW-0732">Signal</keyword>
<dbReference type="GeneID" id="100026534"/>
<evidence type="ECO:0000313" key="11">
    <source>
        <dbReference type="Ensembl" id="ENSMODP00000015808.1"/>
    </source>
</evidence>
<dbReference type="eggNOG" id="ENOG502RDCS">
    <property type="taxonomic scope" value="Eukaryota"/>
</dbReference>
<keyword evidence="12" id="KW-1185">Reference proteome</keyword>
<dbReference type="GeneTree" id="ENSGT00940000154967"/>
<dbReference type="InParanoid" id="F6WU37"/>
<keyword evidence="2" id="KW-0964">Secreted</keyword>
<dbReference type="FunFam" id="2.10.70.10:FF:000054">
    <property type="entry name" value="Complement inhibitory factor H"/>
    <property type="match status" value="1"/>
</dbReference>
<dbReference type="Ensembl" id="ENSMODT00000016098.3">
    <property type="protein sequence ID" value="ENSMODP00000015808.1"/>
    <property type="gene ID" value="ENSMODG00000012635.4"/>
</dbReference>